<sequence>MATDFDAPRAGEDDQQDDGLRTLKATRATARASTVDVVDQLEADYATELPGADLSGEDLSVPVLPKQQDEFTCTACYLVHHRSRLARSRKNQQICRDCD</sequence>
<dbReference type="RefSeq" id="WP_345704999.1">
    <property type="nucleotide sequence ID" value="NZ_BAABKV010000001.1"/>
</dbReference>
<dbReference type="EMBL" id="JBHTAJ010000018">
    <property type="protein sequence ID" value="MFC7180290.1"/>
    <property type="molecule type" value="Genomic_DNA"/>
</dbReference>
<protein>
    <submittedName>
        <fullName evidence="1">DUF4193 domain-containing protein</fullName>
    </submittedName>
</protein>
<accession>A0ABW2FSN7</accession>
<evidence type="ECO:0000313" key="2">
    <source>
        <dbReference type="Proteomes" id="UP001596435"/>
    </source>
</evidence>
<comment type="caution">
    <text evidence="1">The sequence shown here is derived from an EMBL/GenBank/DDBJ whole genome shotgun (WGS) entry which is preliminary data.</text>
</comment>
<gene>
    <name evidence="1" type="ORF">ACFQMG_12070</name>
</gene>
<organism evidence="1 2">
    <name type="scientific">Kitasatospora paranensis</name>
    <dbReference type="NCBI Taxonomy" id="258053"/>
    <lineage>
        <taxon>Bacteria</taxon>
        <taxon>Bacillati</taxon>
        <taxon>Actinomycetota</taxon>
        <taxon>Actinomycetes</taxon>
        <taxon>Kitasatosporales</taxon>
        <taxon>Streptomycetaceae</taxon>
        <taxon>Kitasatospora</taxon>
    </lineage>
</organism>
<dbReference type="Proteomes" id="UP001596435">
    <property type="component" value="Unassembled WGS sequence"/>
</dbReference>
<dbReference type="InterPro" id="IPR025242">
    <property type="entry name" value="DUF4193"/>
</dbReference>
<reference evidence="2" key="1">
    <citation type="journal article" date="2019" name="Int. J. Syst. Evol. Microbiol.">
        <title>The Global Catalogue of Microorganisms (GCM) 10K type strain sequencing project: providing services to taxonomists for standard genome sequencing and annotation.</title>
        <authorList>
            <consortium name="The Broad Institute Genomics Platform"/>
            <consortium name="The Broad Institute Genome Sequencing Center for Infectious Disease"/>
            <person name="Wu L."/>
            <person name="Ma J."/>
        </authorList>
    </citation>
    <scope>NUCLEOTIDE SEQUENCE [LARGE SCALE GENOMIC DNA]</scope>
    <source>
        <strain evidence="2">CGMCC 1.12859</strain>
    </source>
</reference>
<evidence type="ECO:0000313" key="1">
    <source>
        <dbReference type="EMBL" id="MFC7180290.1"/>
    </source>
</evidence>
<keyword evidence="2" id="KW-1185">Reference proteome</keyword>
<dbReference type="Pfam" id="PF13834">
    <property type="entry name" value="DUF4193"/>
    <property type="match status" value="1"/>
</dbReference>
<proteinExistence type="predicted"/>
<name>A0ABW2FSN7_9ACTN</name>